<evidence type="ECO:0000256" key="2">
    <source>
        <dbReference type="SAM" id="Phobius"/>
    </source>
</evidence>
<protein>
    <submittedName>
        <fullName evidence="3">Type III secretion protein</fullName>
    </submittedName>
</protein>
<organism evidence="3 4">
    <name type="scientific">Actinosynnema pretiosum</name>
    <dbReference type="NCBI Taxonomy" id="42197"/>
    <lineage>
        <taxon>Bacteria</taxon>
        <taxon>Bacillati</taxon>
        <taxon>Actinomycetota</taxon>
        <taxon>Actinomycetes</taxon>
        <taxon>Pseudonocardiales</taxon>
        <taxon>Pseudonocardiaceae</taxon>
        <taxon>Actinosynnema</taxon>
    </lineage>
</organism>
<dbReference type="Pfam" id="PF01312">
    <property type="entry name" value="Bac_export_2"/>
    <property type="match status" value="1"/>
</dbReference>
<dbReference type="PANTHER" id="PTHR30531">
    <property type="entry name" value="FLAGELLAR BIOSYNTHETIC PROTEIN FLHB"/>
    <property type="match status" value="1"/>
</dbReference>
<feature type="transmembrane region" description="Helical" evidence="2">
    <location>
        <begin position="155"/>
        <end position="178"/>
    </location>
</feature>
<feature type="transmembrane region" description="Helical" evidence="2">
    <location>
        <begin position="89"/>
        <end position="111"/>
    </location>
</feature>
<name>A0A290Z4I9_9PSEU</name>
<keyword evidence="2" id="KW-1133">Transmembrane helix</keyword>
<accession>A0A290Z4I9</accession>
<dbReference type="InterPro" id="IPR029025">
    <property type="entry name" value="T3SS_substrate_exporter_C"/>
</dbReference>
<gene>
    <name evidence="3" type="ORF">CNX65_11860</name>
</gene>
<evidence type="ECO:0000256" key="1">
    <source>
        <dbReference type="SAM" id="MobiDB-lite"/>
    </source>
</evidence>
<feature type="region of interest" description="Disordered" evidence="1">
    <location>
        <begin position="1"/>
        <end position="24"/>
    </location>
</feature>
<dbReference type="PRINTS" id="PR00950">
    <property type="entry name" value="TYPE3IMSPROT"/>
</dbReference>
<keyword evidence="4" id="KW-1185">Reference proteome</keyword>
<dbReference type="AlphaFoldDB" id="A0A290Z4I9"/>
<dbReference type="Gene3D" id="6.10.250.2080">
    <property type="match status" value="1"/>
</dbReference>
<dbReference type="GO" id="GO:0009306">
    <property type="term" value="P:protein secretion"/>
    <property type="evidence" value="ECO:0007669"/>
    <property type="project" value="InterPro"/>
</dbReference>
<feature type="transmembrane region" description="Helical" evidence="2">
    <location>
        <begin position="190"/>
        <end position="209"/>
    </location>
</feature>
<dbReference type="EMBL" id="CP023445">
    <property type="protein sequence ID" value="ATE53904.1"/>
    <property type="molecule type" value="Genomic_DNA"/>
</dbReference>
<evidence type="ECO:0000313" key="3">
    <source>
        <dbReference type="EMBL" id="ATE53904.1"/>
    </source>
</evidence>
<evidence type="ECO:0000313" key="4">
    <source>
        <dbReference type="Proteomes" id="UP000218505"/>
    </source>
</evidence>
<dbReference type="InterPro" id="IPR006135">
    <property type="entry name" value="T3SS_substrate_exporter"/>
</dbReference>
<dbReference type="KEGG" id="apre:CNX65_11860"/>
<sequence>MSGKNKDATEEPTAKKVRDAKREGRMARTPDLGTWLGILGATWTLPMTLTGLLDIGQGLLKKAAGFMAAPEPALAVAIVKDGVLDGALAVLPLSLTIIVATLVAAGLQGTLRMSTKQFKPKFTQLNPLKGIKNMFGPHSLWEALKTLIKTSLLAALLYVSVSGLVPSVVASGSLSLAALTDVATGTAMSLLRLAAIGGLVMAVVDYAVAKRRIHKELKMTKQEVKDEHKQSEGDPQLKGAIRSKQMQMSRNRMMAEVPNADVVLVNPTHIAVALRYDPARGAPRVVAKGAGAIAAKIRELATEHRVPIVQDVPLARALHKACEVGHEIPFEMFGPVAQVLAFLHRLKRKGSAAGTHRMQAHAA</sequence>
<dbReference type="Proteomes" id="UP000218505">
    <property type="component" value="Chromosome"/>
</dbReference>
<proteinExistence type="predicted"/>
<dbReference type="RefSeq" id="WP_096492832.1">
    <property type="nucleotide sequence ID" value="NZ_CP023445.1"/>
</dbReference>
<feature type="transmembrane region" description="Helical" evidence="2">
    <location>
        <begin position="32"/>
        <end position="53"/>
    </location>
</feature>
<keyword evidence="2" id="KW-0472">Membrane</keyword>
<dbReference type="Gene3D" id="3.40.1690.10">
    <property type="entry name" value="secretion proteins EscU"/>
    <property type="match status" value="1"/>
</dbReference>
<keyword evidence="2" id="KW-0812">Transmembrane</keyword>
<reference evidence="3" key="1">
    <citation type="submission" date="2017-09" db="EMBL/GenBank/DDBJ databases">
        <title>Complete Genome Sequence of ansamitocin-producing Bacterium Actinosynnema pretiosum X47.</title>
        <authorList>
            <person name="Cao G."/>
            <person name="Zong G."/>
            <person name="Zhong C."/>
            <person name="Fu J."/>
        </authorList>
    </citation>
    <scope>NUCLEOTIDE SEQUENCE [LARGE SCALE GENOMIC DNA]</scope>
    <source>
        <strain evidence="3">X47</strain>
    </source>
</reference>
<dbReference type="GO" id="GO:0005886">
    <property type="term" value="C:plasma membrane"/>
    <property type="evidence" value="ECO:0007669"/>
    <property type="project" value="TreeGrafter"/>
</dbReference>
<dbReference type="PANTHER" id="PTHR30531:SF12">
    <property type="entry name" value="FLAGELLAR BIOSYNTHETIC PROTEIN FLHB"/>
    <property type="match status" value="1"/>
</dbReference>
<dbReference type="SUPFAM" id="SSF160544">
    <property type="entry name" value="EscU C-terminal domain-like"/>
    <property type="match status" value="1"/>
</dbReference>